<dbReference type="EMBL" id="DRLI01000207">
    <property type="protein sequence ID" value="HHM02435.1"/>
    <property type="molecule type" value="Genomic_DNA"/>
</dbReference>
<dbReference type="Gene3D" id="2.40.160.60">
    <property type="entry name" value="Outer membrane protein transport protein (OMPP1/FadL/TodX)"/>
    <property type="match status" value="1"/>
</dbReference>
<name>A0A7V5RQA1_CALAY</name>
<evidence type="ECO:0000313" key="2">
    <source>
        <dbReference type="EMBL" id="HHM02435.1"/>
    </source>
</evidence>
<sequence length="334" mass="36179">MKNRNIFLLLVMLLIPGLSGQALAGGGFKKYAGEFMYLGAGARGTSLGGAYGALVNDASASYWNPAALSEVNGFQLQFMNSKQFISSIQTNYLAVSHPYDDGAVIGLSLYFLTVNNIQNTASAGVFDQTTLELVGLDESKIRSFNTGDYILSASYSRRWNKQLSWGATLKMLYRDFDFTTAAGMGLDIGLLYRVRGLRLSAVARDITGTLIAWNSGEKQWVSPTIGLGAAWPLVMESLSLTVSPTVGAQFMGEGRNFAAQASMGPFSADFMAGLEINYNDVISIRTGMDALQRLNAGIGLKLPHISFDYAFTAYANELGNIHRINFNLAIDPLF</sequence>
<reference evidence="2" key="1">
    <citation type="journal article" date="2020" name="mSystems">
        <title>Genome- and Community-Level Interaction Insights into Carbon Utilization and Element Cycling Functions of Hydrothermarchaeota in Hydrothermal Sediment.</title>
        <authorList>
            <person name="Zhou Z."/>
            <person name="Liu Y."/>
            <person name="Xu W."/>
            <person name="Pan J."/>
            <person name="Luo Z.H."/>
            <person name="Li M."/>
        </authorList>
    </citation>
    <scope>NUCLEOTIDE SEQUENCE [LARGE SCALE GENOMIC DNA]</scope>
    <source>
        <strain evidence="2">HyVt-460</strain>
    </source>
</reference>
<gene>
    <name evidence="2" type="ORF">ENJ15_05425</name>
</gene>
<dbReference type="SUPFAM" id="SSF56935">
    <property type="entry name" value="Porins"/>
    <property type="match status" value="1"/>
</dbReference>
<dbReference type="Proteomes" id="UP000885771">
    <property type="component" value="Unassembled WGS sequence"/>
</dbReference>
<accession>A0A7V5RQA1</accession>
<feature type="chain" id="PRO_5030758432" evidence="1">
    <location>
        <begin position="25"/>
        <end position="334"/>
    </location>
</feature>
<dbReference type="AlphaFoldDB" id="A0A7V5RQA1"/>
<organism evidence="2">
    <name type="scientific">Caldithrix abyssi</name>
    <dbReference type="NCBI Taxonomy" id="187145"/>
    <lineage>
        <taxon>Bacteria</taxon>
        <taxon>Pseudomonadati</taxon>
        <taxon>Calditrichota</taxon>
        <taxon>Calditrichia</taxon>
        <taxon>Calditrichales</taxon>
        <taxon>Calditrichaceae</taxon>
        <taxon>Caldithrix</taxon>
    </lineage>
</organism>
<proteinExistence type="predicted"/>
<dbReference type="NCBIfam" id="NF033709">
    <property type="entry name" value="PorV_fam"/>
    <property type="match status" value="1"/>
</dbReference>
<protein>
    <submittedName>
        <fullName evidence="2">PorV/PorQ family protein</fullName>
    </submittedName>
</protein>
<keyword evidence="1" id="KW-0732">Signal</keyword>
<feature type="signal peptide" evidence="1">
    <location>
        <begin position="1"/>
        <end position="24"/>
    </location>
</feature>
<evidence type="ECO:0000256" key="1">
    <source>
        <dbReference type="SAM" id="SignalP"/>
    </source>
</evidence>
<comment type="caution">
    <text evidence="2">The sequence shown here is derived from an EMBL/GenBank/DDBJ whole genome shotgun (WGS) entry which is preliminary data.</text>
</comment>